<dbReference type="Pfam" id="PF13428">
    <property type="entry name" value="TPR_14"/>
    <property type="match status" value="1"/>
</dbReference>
<feature type="chain" id="PRO_5028319857" evidence="2">
    <location>
        <begin position="28"/>
        <end position="419"/>
    </location>
</feature>
<proteinExistence type="predicted"/>
<reference evidence="5" key="1">
    <citation type="submission" date="2020-06" db="EMBL/GenBank/DDBJ databases">
        <title>Draft genomic sequecing of Geomonas sp. Red745.</title>
        <authorList>
            <person name="Itoh H."/>
            <person name="Xu Z.X."/>
            <person name="Ushijima N."/>
            <person name="Masuda Y."/>
            <person name="Shiratori Y."/>
            <person name="Senoo K."/>
        </authorList>
    </citation>
    <scope>NUCLEOTIDE SEQUENCE [LARGE SCALE GENOMIC DNA]</scope>
    <source>
        <strain evidence="5">Red745</strain>
    </source>
</reference>
<keyword evidence="5" id="KW-1185">Reference proteome</keyword>
<sequence>MRSTGSTFLLMFGVLCSLLLVPVGAGAGDAASIGADAKALVQEGQYDKAIEELRAGYSLFPYNETLRHDLAQAYLSQAQRNLNLSRFTEAAENYSQARELYPGESRFTLMRGVALYFAKNFDSARAELNQLGESAEALTYLGKICYDTGDLNGALDNWRRAETLGSDPGVKKLIAKAERELPVESRMDKGYSSMFDITFDAELPPGLSAEVLDALETAYNSVGTDLGLFPTARIPVLLYTKQEYSSVTNGPDWSGGLYDGKIRLPLGGVSNMTPQLRGVLFHEFTHVLVAEITGGNVPTWLNEGLAQIEEFKEYGAAMAAQGAPLAKEKLLSMRSLSGSFVGLDRESAGLAYRQSYSLTSFMVQRYGWYAMQNVLKNLKDRVKIEVAVSKALADWSLDMPAVQREWRESLGLPAEAAAP</sequence>
<dbReference type="Pfam" id="PF13485">
    <property type="entry name" value="Peptidase_MA_2"/>
    <property type="match status" value="1"/>
</dbReference>
<accession>A0A6V8NCZ0</accession>
<protein>
    <submittedName>
        <fullName evidence="4">Lipoprotein</fullName>
    </submittedName>
</protein>
<keyword evidence="2" id="KW-0732">Signal</keyword>
<evidence type="ECO:0000259" key="3">
    <source>
        <dbReference type="Pfam" id="PF13485"/>
    </source>
</evidence>
<feature type="signal peptide" evidence="2">
    <location>
        <begin position="1"/>
        <end position="27"/>
    </location>
</feature>
<name>A0A6V8NCZ0_9BACT</name>
<dbReference type="InterPro" id="IPR039568">
    <property type="entry name" value="Peptidase_MA-like_dom"/>
</dbReference>
<dbReference type="Proteomes" id="UP000587586">
    <property type="component" value="Unassembled WGS sequence"/>
</dbReference>
<dbReference type="RefSeq" id="WP_246329894.1">
    <property type="nucleotide sequence ID" value="NZ_BLXZ01000009.1"/>
</dbReference>
<evidence type="ECO:0000313" key="4">
    <source>
        <dbReference type="EMBL" id="GFO70290.1"/>
    </source>
</evidence>
<dbReference type="InterPro" id="IPR019734">
    <property type="entry name" value="TPR_rpt"/>
</dbReference>
<keyword evidence="1" id="KW-0802">TPR repeat</keyword>
<dbReference type="SUPFAM" id="SSF48452">
    <property type="entry name" value="TPR-like"/>
    <property type="match status" value="1"/>
</dbReference>
<dbReference type="PROSITE" id="PS50005">
    <property type="entry name" value="TPR"/>
    <property type="match status" value="1"/>
</dbReference>
<feature type="domain" description="Peptidase MA-like" evidence="3">
    <location>
        <begin position="244"/>
        <end position="410"/>
    </location>
</feature>
<dbReference type="SMART" id="SM00028">
    <property type="entry name" value="TPR"/>
    <property type="match status" value="3"/>
</dbReference>
<feature type="repeat" description="TPR" evidence="1">
    <location>
        <begin position="71"/>
        <end position="104"/>
    </location>
</feature>
<dbReference type="Pfam" id="PF13432">
    <property type="entry name" value="TPR_16"/>
    <property type="match status" value="1"/>
</dbReference>
<dbReference type="AlphaFoldDB" id="A0A6V8NCZ0"/>
<comment type="caution">
    <text evidence="4">The sequence shown here is derived from an EMBL/GenBank/DDBJ whole genome shotgun (WGS) entry which is preliminary data.</text>
</comment>
<evidence type="ECO:0000256" key="2">
    <source>
        <dbReference type="SAM" id="SignalP"/>
    </source>
</evidence>
<gene>
    <name evidence="4" type="ORF">GMLC_38690</name>
</gene>
<evidence type="ECO:0000256" key="1">
    <source>
        <dbReference type="PROSITE-ProRule" id="PRU00339"/>
    </source>
</evidence>
<dbReference type="Gene3D" id="1.25.40.10">
    <property type="entry name" value="Tetratricopeptide repeat domain"/>
    <property type="match status" value="1"/>
</dbReference>
<keyword evidence="4" id="KW-0449">Lipoprotein</keyword>
<organism evidence="4 5">
    <name type="scientific">Geomonas limicola</name>
    <dbReference type="NCBI Taxonomy" id="2740186"/>
    <lineage>
        <taxon>Bacteria</taxon>
        <taxon>Pseudomonadati</taxon>
        <taxon>Thermodesulfobacteriota</taxon>
        <taxon>Desulfuromonadia</taxon>
        <taxon>Geobacterales</taxon>
        <taxon>Geobacteraceae</taxon>
        <taxon>Geomonas</taxon>
    </lineage>
</organism>
<dbReference type="EMBL" id="BLXZ01000009">
    <property type="protein sequence ID" value="GFO70290.1"/>
    <property type="molecule type" value="Genomic_DNA"/>
</dbReference>
<evidence type="ECO:0000313" key="5">
    <source>
        <dbReference type="Proteomes" id="UP000587586"/>
    </source>
</evidence>
<dbReference type="InterPro" id="IPR011990">
    <property type="entry name" value="TPR-like_helical_dom_sf"/>
</dbReference>